<dbReference type="EMBL" id="CP038033">
    <property type="protein sequence ID" value="QBQ54577.1"/>
    <property type="molecule type" value="Genomic_DNA"/>
</dbReference>
<feature type="domain" description="Helix-hairpin-helix DNA-binding motif class 1" evidence="2">
    <location>
        <begin position="169"/>
        <end position="188"/>
    </location>
</feature>
<organism evidence="4 5">
    <name type="scientific">Nitrosococcus wardiae</name>
    <dbReference type="NCBI Taxonomy" id="1814290"/>
    <lineage>
        <taxon>Bacteria</taxon>
        <taxon>Pseudomonadati</taxon>
        <taxon>Pseudomonadota</taxon>
        <taxon>Gammaproteobacteria</taxon>
        <taxon>Chromatiales</taxon>
        <taxon>Chromatiaceae</taxon>
        <taxon>Nitrosococcus</taxon>
    </lineage>
</organism>
<dbReference type="Gene3D" id="3.40.50.10130">
    <property type="match status" value="1"/>
</dbReference>
<dbReference type="SUPFAM" id="SSF47781">
    <property type="entry name" value="RuvA domain 2-like"/>
    <property type="match status" value="1"/>
</dbReference>
<gene>
    <name evidence="4" type="ORF">E3U44_08715</name>
</gene>
<dbReference type="SUPFAM" id="SSF52980">
    <property type="entry name" value="Restriction endonuclease-like"/>
    <property type="match status" value="1"/>
</dbReference>
<evidence type="ECO:0000259" key="2">
    <source>
        <dbReference type="SMART" id="SM00278"/>
    </source>
</evidence>
<dbReference type="InterPro" id="IPR033309">
    <property type="entry name" value="Mus81"/>
</dbReference>
<dbReference type="GO" id="GO:0006308">
    <property type="term" value="P:DNA catabolic process"/>
    <property type="evidence" value="ECO:0007669"/>
    <property type="project" value="InterPro"/>
</dbReference>
<dbReference type="CDD" id="cd20075">
    <property type="entry name" value="XPF_nuclease_XPF_arch"/>
    <property type="match status" value="1"/>
</dbReference>
<keyword evidence="1" id="KW-0378">Hydrolase</keyword>
<dbReference type="Pfam" id="PF14520">
    <property type="entry name" value="HHH_5"/>
    <property type="match status" value="1"/>
</dbReference>
<dbReference type="InterPro" id="IPR006166">
    <property type="entry name" value="ERCC4_domain"/>
</dbReference>
<sequence>MKISTQAFPEINPPLSVIVDDREANCGPAAVLAAMEGMSIKFQRLPLGDYLIDNRLLAERKTLMDLIASIQDGRLFRQGCRLATSQYRTVILLEGTTASLADNKMSREAIQGAIITLTLILGIPLLRSRHSEESAKLLIYAAQQMRRVATGALPRKGRRPKGKRRTQLTLLQGLPGIGPERARQLLAHFGSVEAILNAQLEELMTVPGIGKGVARDIRWAVNEGETEYSIFNDPVL</sequence>
<accession>A0A4P7BZ03</accession>
<dbReference type="KEGG" id="nwr:E3U44_08715"/>
<dbReference type="SMART" id="SM00278">
    <property type="entry name" value="HhH1"/>
    <property type="match status" value="2"/>
</dbReference>
<feature type="domain" description="Helix-hairpin-helix DNA-binding motif class 1" evidence="2">
    <location>
        <begin position="201"/>
        <end position="220"/>
    </location>
</feature>
<dbReference type="GO" id="GO:0048476">
    <property type="term" value="C:Holliday junction resolvase complex"/>
    <property type="evidence" value="ECO:0007669"/>
    <property type="project" value="TreeGrafter"/>
</dbReference>
<dbReference type="PANTHER" id="PTHR13451:SF0">
    <property type="entry name" value="CROSSOVER JUNCTION ENDONUCLEASE MUS81"/>
    <property type="match status" value="1"/>
</dbReference>
<feature type="domain" description="ERCC4" evidence="3">
    <location>
        <begin position="16"/>
        <end position="97"/>
    </location>
</feature>
<dbReference type="InterPro" id="IPR011335">
    <property type="entry name" value="Restrct_endonuc-II-like"/>
</dbReference>
<dbReference type="Pfam" id="PF02732">
    <property type="entry name" value="ERCC4"/>
    <property type="match status" value="1"/>
</dbReference>
<proteinExistence type="predicted"/>
<protein>
    <submittedName>
        <fullName evidence="4">Nuclease</fullName>
    </submittedName>
</protein>
<name>A0A4P7BZ03_9GAMM</name>
<dbReference type="Proteomes" id="UP000294325">
    <property type="component" value="Chromosome"/>
</dbReference>
<evidence type="ECO:0000313" key="5">
    <source>
        <dbReference type="Proteomes" id="UP000294325"/>
    </source>
</evidence>
<dbReference type="InterPro" id="IPR003583">
    <property type="entry name" value="Hlx-hairpin-Hlx_DNA-bd_motif"/>
</dbReference>
<dbReference type="GO" id="GO:0000727">
    <property type="term" value="P:double-strand break repair via break-induced replication"/>
    <property type="evidence" value="ECO:0007669"/>
    <property type="project" value="TreeGrafter"/>
</dbReference>
<dbReference type="GO" id="GO:0048257">
    <property type="term" value="F:3'-flap endonuclease activity"/>
    <property type="evidence" value="ECO:0007669"/>
    <property type="project" value="TreeGrafter"/>
</dbReference>
<dbReference type="PANTHER" id="PTHR13451">
    <property type="entry name" value="CLASS II CROSSOVER JUNCTION ENDONUCLEASE MUS81"/>
    <property type="match status" value="1"/>
</dbReference>
<dbReference type="SMART" id="SM00891">
    <property type="entry name" value="ERCC4"/>
    <property type="match status" value="1"/>
</dbReference>
<reference evidence="4 5" key="1">
    <citation type="submission" date="2019-03" db="EMBL/GenBank/DDBJ databases">
        <title>The genome sequence of Nitrosococcus wardiae strain D1FHST reveals the archetypal metabolic capacity of ammonia-oxidizing Gammaproteobacteria.</title>
        <authorList>
            <person name="Wang L."/>
            <person name="Lim C.K."/>
            <person name="Hanson T.E."/>
            <person name="Dang H."/>
            <person name="Klotz M.G."/>
        </authorList>
    </citation>
    <scope>NUCLEOTIDE SEQUENCE [LARGE SCALE GENOMIC DNA]</scope>
    <source>
        <strain evidence="4 5">D1FHS</strain>
    </source>
</reference>
<keyword evidence="5" id="KW-1185">Reference proteome</keyword>
<dbReference type="GO" id="GO:0003677">
    <property type="term" value="F:DNA binding"/>
    <property type="evidence" value="ECO:0007669"/>
    <property type="project" value="InterPro"/>
</dbReference>
<dbReference type="GO" id="GO:0008821">
    <property type="term" value="F:crossover junction DNA endonuclease activity"/>
    <property type="evidence" value="ECO:0007669"/>
    <property type="project" value="InterPro"/>
</dbReference>
<dbReference type="OrthoDB" id="837865at2"/>
<evidence type="ECO:0000259" key="3">
    <source>
        <dbReference type="SMART" id="SM00891"/>
    </source>
</evidence>
<dbReference type="Gene3D" id="1.10.150.20">
    <property type="entry name" value="5' to 3' exonuclease, C-terminal subdomain"/>
    <property type="match status" value="1"/>
</dbReference>
<dbReference type="AlphaFoldDB" id="A0A4P7BZ03"/>
<dbReference type="InterPro" id="IPR010994">
    <property type="entry name" value="RuvA_2-like"/>
</dbReference>
<evidence type="ECO:0000313" key="4">
    <source>
        <dbReference type="EMBL" id="QBQ54577.1"/>
    </source>
</evidence>
<evidence type="ECO:0000256" key="1">
    <source>
        <dbReference type="ARBA" id="ARBA00022801"/>
    </source>
</evidence>